<dbReference type="Gene3D" id="2.40.50.140">
    <property type="entry name" value="Nucleic acid-binding proteins"/>
    <property type="match status" value="1"/>
</dbReference>
<keyword evidence="1 6" id="KW-0963">Cytoplasm</keyword>
<feature type="region of interest" description="Domain I" evidence="6">
    <location>
        <begin position="1"/>
        <end position="64"/>
    </location>
</feature>
<dbReference type="SMART" id="SM00278">
    <property type="entry name" value="HhH1"/>
    <property type="match status" value="2"/>
</dbReference>
<sequence length="191" mass="20945">MIHYLKGKLVAKSPTFVIVEVGGLGYRVNSPLSTYAALPPEGSAVNLYTHLHLKDDGISLYGFLKEEERDFFLLLTSLSKIGPKSALRMLSSLSIPEFKKAVKEGDLTTLIRTPGIGRKTAQRIVLELNDKIEAKEPEGFTEDALTKDAIAALISLGYTKKEAEVAVRTATSSLKEEVDLPELIKEALRCI</sequence>
<keyword evidence="5 6" id="KW-0234">DNA repair</keyword>
<feature type="domain" description="Helix-hairpin-helix DNA-binding motif class 1" evidence="7">
    <location>
        <begin position="73"/>
        <end position="92"/>
    </location>
</feature>
<dbReference type="GO" id="GO:0000400">
    <property type="term" value="F:four-way junction DNA binding"/>
    <property type="evidence" value="ECO:0007669"/>
    <property type="project" value="UniProtKB-UniRule"/>
</dbReference>
<dbReference type="InterPro" id="IPR003583">
    <property type="entry name" value="Hlx-hairpin-Hlx_DNA-bd_motif"/>
</dbReference>
<keyword evidence="4 6" id="KW-0233">DNA recombination</keyword>
<comment type="similarity">
    <text evidence="6">Belongs to the RuvA family.</text>
</comment>
<dbReference type="GO" id="GO:0006310">
    <property type="term" value="P:DNA recombination"/>
    <property type="evidence" value="ECO:0007669"/>
    <property type="project" value="UniProtKB-UniRule"/>
</dbReference>
<dbReference type="Pfam" id="PF07499">
    <property type="entry name" value="RuvA_C"/>
    <property type="match status" value="1"/>
</dbReference>
<feature type="region of interest" description="Domain III" evidence="6">
    <location>
        <begin position="145"/>
        <end position="191"/>
    </location>
</feature>
<evidence type="ECO:0000256" key="4">
    <source>
        <dbReference type="ARBA" id="ARBA00023172"/>
    </source>
</evidence>
<dbReference type="SUPFAM" id="SSF47781">
    <property type="entry name" value="RuvA domain 2-like"/>
    <property type="match status" value="1"/>
</dbReference>
<dbReference type="EMBL" id="SOKU01000021">
    <property type="protein sequence ID" value="TES87019.1"/>
    <property type="molecule type" value="Genomic_DNA"/>
</dbReference>
<feature type="domain" description="Helix-hairpin-helix DNA-binding motif class 1" evidence="7">
    <location>
        <begin position="108"/>
        <end position="127"/>
    </location>
</feature>
<evidence type="ECO:0000256" key="6">
    <source>
        <dbReference type="HAMAP-Rule" id="MF_00031"/>
    </source>
</evidence>
<evidence type="ECO:0000256" key="1">
    <source>
        <dbReference type="ARBA" id="ARBA00022490"/>
    </source>
</evidence>
<evidence type="ECO:0000313" key="9">
    <source>
        <dbReference type="Proteomes" id="UP000320781"/>
    </source>
</evidence>
<dbReference type="HAMAP" id="MF_00031">
    <property type="entry name" value="DNA_HJ_migration_RuvA"/>
    <property type="match status" value="1"/>
</dbReference>
<protein>
    <recommendedName>
        <fullName evidence="6">Holliday junction branch migration complex subunit RuvA</fullName>
    </recommendedName>
</protein>
<comment type="subcellular location">
    <subcellularLocation>
        <location evidence="6">Cytoplasm</location>
    </subcellularLocation>
</comment>
<evidence type="ECO:0000256" key="3">
    <source>
        <dbReference type="ARBA" id="ARBA00023125"/>
    </source>
</evidence>
<dbReference type="CDD" id="cd14332">
    <property type="entry name" value="UBA_RuvA_C"/>
    <property type="match status" value="1"/>
</dbReference>
<dbReference type="NCBIfam" id="TIGR00084">
    <property type="entry name" value="ruvA"/>
    <property type="match status" value="1"/>
</dbReference>
<dbReference type="Gene3D" id="1.10.150.20">
    <property type="entry name" value="5' to 3' exonuclease, C-terminal subdomain"/>
    <property type="match status" value="1"/>
</dbReference>
<dbReference type="InterPro" id="IPR012340">
    <property type="entry name" value="NA-bd_OB-fold"/>
</dbReference>
<dbReference type="SUPFAM" id="SSF50249">
    <property type="entry name" value="Nucleic acid-binding proteins"/>
    <property type="match status" value="1"/>
</dbReference>
<dbReference type="InterPro" id="IPR036267">
    <property type="entry name" value="RuvA_C_sf"/>
</dbReference>
<dbReference type="InterPro" id="IPR011114">
    <property type="entry name" value="RuvA_C"/>
</dbReference>
<dbReference type="GO" id="GO:0009379">
    <property type="term" value="C:Holliday junction helicase complex"/>
    <property type="evidence" value="ECO:0007669"/>
    <property type="project" value="InterPro"/>
</dbReference>
<comment type="subunit">
    <text evidence="6">Homotetramer. Forms an RuvA(8)-RuvB(12)-Holliday junction (HJ) complex. HJ DNA is sandwiched between 2 RuvA tetramers; dsDNA enters through RuvA and exits via RuvB. An RuvB hexamer assembles on each DNA strand where it exits the tetramer. Each RuvB hexamer is contacted by two RuvA subunits (via domain III) on 2 adjacent RuvB subunits; this complex drives branch migration. In the full resolvosome a probable DNA-RuvA(4)-RuvB(12)-RuvC(2) complex forms which resolves the HJ.</text>
</comment>
<dbReference type="Pfam" id="PF01330">
    <property type="entry name" value="RuvA_N"/>
    <property type="match status" value="1"/>
</dbReference>
<dbReference type="Gene3D" id="1.10.8.10">
    <property type="entry name" value="DNA helicase RuvA subunit, C-terminal domain"/>
    <property type="match status" value="1"/>
</dbReference>
<comment type="function">
    <text evidence="6">The RuvA-RuvB-RuvC complex processes Holliday junction (HJ) DNA during genetic recombination and DNA repair, while the RuvA-RuvB complex plays an important role in the rescue of blocked DNA replication forks via replication fork reversal (RFR). RuvA specifically binds to HJ cruciform DNA, conferring on it an open structure. The RuvB hexamer acts as an ATP-dependent pump, pulling dsDNA into and through the RuvAB complex. HJ branch migration allows RuvC to scan DNA until it finds its consensus sequence, where it cleaves and resolves the cruciform DNA.</text>
</comment>
<comment type="caution">
    <text evidence="6">Lacks conserved residue(s) required for the propagation of feature annotation.</text>
</comment>
<name>A0A523QMK6_UNCAE</name>
<organism evidence="8 9">
    <name type="scientific">Aerophobetes bacterium</name>
    <dbReference type="NCBI Taxonomy" id="2030807"/>
    <lineage>
        <taxon>Bacteria</taxon>
        <taxon>Candidatus Aerophobota</taxon>
    </lineage>
</organism>
<dbReference type="InterPro" id="IPR013849">
    <property type="entry name" value="DNA_helicase_Holl-junc_RuvA_I"/>
</dbReference>
<gene>
    <name evidence="6 8" type="primary">ruvA</name>
    <name evidence="8" type="ORF">E3J95_00530</name>
</gene>
<dbReference type="GO" id="GO:0006281">
    <property type="term" value="P:DNA repair"/>
    <property type="evidence" value="ECO:0007669"/>
    <property type="project" value="UniProtKB-UniRule"/>
</dbReference>
<dbReference type="Proteomes" id="UP000320781">
    <property type="component" value="Unassembled WGS sequence"/>
</dbReference>
<dbReference type="GO" id="GO:0005737">
    <property type="term" value="C:cytoplasm"/>
    <property type="evidence" value="ECO:0007669"/>
    <property type="project" value="UniProtKB-SubCell"/>
</dbReference>
<dbReference type="Pfam" id="PF14520">
    <property type="entry name" value="HHH_5"/>
    <property type="match status" value="1"/>
</dbReference>
<dbReference type="GO" id="GO:0009378">
    <property type="term" value="F:four-way junction helicase activity"/>
    <property type="evidence" value="ECO:0007669"/>
    <property type="project" value="InterPro"/>
</dbReference>
<accession>A0A523QMK6</accession>
<keyword evidence="2 6" id="KW-0227">DNA damage</keyword>
<dbReference type="GO" id="GO:0005524">
    <property type="term" value="F:ATP binding"/>
    <property type="evidence" value="ECO:0007669"/>
    <property type="project" value="InterPro"/>
</dbReference>
<evidence type="ECO:0000313" key="8">
    <source>
        <dbReference type="EMBL" id="TES87019.1"/>
    </source>
</evidence>
<evidence type="ECO:0000256" key="5">
    <source>
        <dbReference type="ARBA" id="ARBA00023204"/>
    </source>
</evidence>
<dbReference type="GO" id="GO:0048476">
    <property type="term" value="C:Holliday junction resolvase complex"/>
    <property type="evidence" value="ECO:0007669"/>
    <property type="project" value="UniProtKB-UniRule"/>
</dbReference>
<dbReference type="InterPro" id="IPR000085">
    <property type="entry name" value="RuvA"/>
</dbReference>
<keyword evidence="3 6" id="KW-0238">DNA-binding</keyword>
<reference evidence="8 9" key="1">
    <citation type="submission" date="2019-03" db="EMBL/GenBank/DDBJ databases">
        <title>Metabolic potential of uncultured bacteria and archaea associated with petroleum seepage in deep-sea sediments.</title>
        <authorList>
            <person name="Dong X."/>
            <person name="Hubert C."/>
        </authorList>
    </citation>
    <scope>NUCLEOTIDE SEQUENCE [LARGE SCALE GENOMIC DNA]</scope>
    <source>
        <strain evidence="8">E44_bin92</strain>
    </source>
</reference>
<dbReference type="InterPro" id="IPR010994">
    <property type="entry name" value="RuvA_2-like"/>
</dbReference>
<evidence type="ECO:0000259" key="7">
    <source>
        <dbReference type="SMART" id="SM00278"/>
    </source>
</evidence>
<comment type="caution">
    <text evidence="8">The sequence shown here is derived from an EMBL/GenBank/DDBJ whole genome shotgun (WGS) entry which is preliminary data.</text>
</comment>
<dbReference type="AlphaFoldDB" id="A0A523QMK6"/>
<dbReference type="SUPFAM" id="SSF46929">
    <property type="entry name" value="DNA helicase RuvA subunit, C-terminal domain"/>
    <property type="match status" value="1"/>
</dbReference>
<evidence type="ECO:0000256" key="2">
    <source>
        <dbReference type="ARBA" id="ARBA00022763"/>
    </source>
</evidence>
<proteinExistence type="inferred from homology"/>
<comment type="domain">
    <text evidence="6">Has three domains with a flexible linker between the domains II and III and assumes an 'L' shape. Domain III is highly mobile and contacts RuvB.</text>
</comment>